<feature type="compositionally biased region" description="Basic and acidic residues" evidence="2">
    <location>
        <begin position="54"/>
        <end position="74"/>
    </location>
</feature>
<dbReference type="EMBL" id="LDAU01000053">
    <property type="protein sequence ID" value="KRX09311.1"/>
    <property type="molecule type" value="Genomic_DNA"/>
</dbReference>
<dbReference type="AlphaFoldDB" id="A0A0V0R4A3"/>
<feature type="region of interest" description="Disordered" evidence="2">
    <location>
        <begin position="54"/>
        <end position="84"/>
    </location>
</feature>
<dbReference type="InParanoid" id="A0A0V0R4A3"/>
<comment type="caution">
    <text evidence="3">The sequence shown here is derived from an EMBL/GenBank/DDBJ whole genome shotgun (WGS) entry which is preliminary data.</text>
</comment>
<organism evidence="3 4">
    <name type="scientific">Pseudocohnilembus persalinus</name>
    <name type="common">Ciliate</name>
    <dbReference type="NCBI Taxonomy" id="266149"/>
    <lineage>
        <taxon>Eukaryota</taxon>
        <taxon>Sar</taxon>
        <taxon>Alveolata</taxon>
        <taxon>Ciliophora</taxon>
        <taxon>Intramacronucleata</taxon>
        <taxon>Oligohymenophorea</taxon>
        <taxon>Scuticociliatia</taxon>
        <taxon>Philasterida</taxon>
        <taxon>Pseudocohnilembidae</taxon>
        <taxon>Pseudocohnilembus</taxon>
    </lineage>
</organism>
<keyword evidence="1" id="KW-0175">Coiled coil</keyword>
<feature type="coiled-coil region" evidence="1">
    <location>
        <begin position="143"/>
        <end position="181"/>
    </location>
</feature>
<feature type="region of interest" description="Disordered" evidence="2">
    <location>
        <begin position="1"/>
        <end position="26"/>
    </location>
</feature>
<feature type="compositionally biased region" description="Polar residues" evidence="2">
    <location>
        <begin position="13"/>
        <end position="26"/>
    </location>
</feature>
<proteinExistence type="predicted"/>
<gene>
    <name evidence="3" type="ORF">PPERSA_05980</name>
</gene>
<protein>
    <submittedName>
        <fullName evidence="3">Uncharacterized protein</fullName>
    </submittedName>
</protein>
<keyword evidence="4" id="KW-1185">Reference proteome</keyword>
<dbReference type="Proteomes" id="UP000054937">
    <property type="component" value="Unassembled WGS sequence"/>
</dbReference>
<evidence type="ECO:0000313" key="4">
    <source>
        <dbReference type="Proteomes" id="UP000054937"/>
    </source>
</evidence>
<name>A0A0V0R4A3_PSEPJ</name>
<evidence type="ECO:0000256" key="1">
    <source>
        <dbReference type="SAM" id="Coils"/>
    </source>
</evidence>
<evidence type="ECO:0000313" key="3">
    <source>
        <dbReference type="EMBL" id="KRX09311.1"/>
    </source>
</evidence>
<reference evidence="3 4" key="1">
    <citation type="journal article" date="2015" name="Sci. Rep.">
        <title>Genome of the facultative scuticociliatosis pathogen Pseudocohnilembus persalinus provides insight into its virulence through horizontal gene transfer.</title>
        <authorList>
            <person name="Xiong J."/>
            <person name="Wang G."/>
            <person name="Cheng J."/>
            <person name="Tian M."/>
            <person name="Pan X."/>
            <person name="Warren A."/>
            <person name="Jiang C."/>
            <person name="Yuan D."/>
            <person name="Miao W."/>
        </authorList>
    </citation>
    <scope>NUCLEOTIDE SEQUENCE [LARGE SCALE GENOMIC DNA]</scope>
    <source>
        <strain evidence="3">36N120E</strain>
    </source>
</reference>
<sequence>MHQQYNKIRVKRSSTAQQSIQSPIRQVYTSNINKNKSNNNEQNKVLYDNFSQEQKDENDIEDKQNDSKFQEKSQKPYNQQSKIQLDIRKQSYTDIFNIDEQITDKNEQNSICSPLKYMQIKNINTDLNLNQAEQKPNNYINLIKEYQSQCENLEKSLQKQQQKYEQDLNELKKNFTENENQNNLQITFLRSLNKKIQSQLNQFVAQVPRVVKTQPLYIGVHWDSKFSYIDFDIQFYILDSFGKIQEVVTSGKQQSNEGWITYVEKQNVFAYKKAVCIQYHSSFTFEKGRMFLAGIIKRDTQNTWKMEPCGVYTNKPDIKSILYQQLLKYGYNVSFNIIKSLNWEGNSQQFKPIIPNFNEIIPLPTSAKQGFTIELIFARLNNEKLNLNACLLYLDEFDRVIDYVNPQKLVNQEDKIYMTQDVQKWPNEAKYIQSRRLLCTNSIDMQRK</sequence>
<accession>A0A0V0R4A3</accession>
<evidence type="ECO:0000256" key="2">
    <source>
        <dbReference type="SAM" id="MobiDB-lite"/>
    </source>
</evidence>